<dbReference type="HOGENOM" id="CLU_032858_3_0_2"/>
<keyword evidence="5" id="KW-1185">Reference proteome</keyword>
<dbReference type="RefSeq" id="WP_011249826.1">
    <property type="nucleotide sequence ID" value="NC_006624.1"/>
</dbReference>
<dbReference type="PhylomeDB" id="Q5JI29"/>
<dbReference type="PANTHER" id="PTHR11133">
    <property type="entry name" value="SACCHAROPINE DEHYDROGENASE"/>
    <property type="match status" value="1"/>
</dbReference>
<dbReference type="InterPro" id="IPR005097">
    <property type="entry name" value="Sacchrp_dh_NADP-bd"/>
</dbReference>
<dbReference type="eggNOG" id="arCOG00243">
    <property type="taxonomic scope" value="Archaea"/>
</dbReference>
<dbReference type="OrthoDB" id="27588at2157"/>
<organism evidence="4 5">
    <name type="scientific">Thermococcus kodakarensis (strain ATCC BAA-918 / JCM 12380 / KOD1)</name>
    <name type="common">Pyrococcus kodakaraensis (strain KOD1)</name>
    <dbReference type="NCBI Taxonomy" id="69014"/>
    <lineage>
        <taxon>Archaea</taxon>
        <taxon>Methanobacteriati</taxon>
        <taxon>Methanobacteriota</taxon>
        <taxon>Thermococci</taxon>
        <taxon>Thermococcales</taxon>
        <taxon>Thermococcaceae</taxon>
        <taxon>Thermococcus</taxon>
    </lineage>
</organism>
<dbReference type="KEGG" id="tko:TK0875"/>
<dbReference type="InterPro" id="IPR032095">
    <property type="entry name" value="Sacchrp_dh-like_C"/>
</dbReference>
<gene>
    <name evidence="4" type="ordered locus">TK0875</name>
</gene>
<evidence type="ECO:0000313" key="4">
    <source>
        <dbReference type="EMBL" id="BAD85064.1"/>
    </source>
</evidence>
<dbReference type="Proteomes" id="UP000000536">
    <property type="component" value="Chromosome"/>
</dbReference>
<dbReference type="SUPFAM" id="SSF55347">
    <property type="entry name" value="Glyceraldehyde-3-phosphate dehydrogenase-like, C-terminal domain"/>
    <property type="match status" value="1"/>
</dbReference>
<keyword evidence="1" id="KW-0560">Oxidoreductase</keyword>
<dbReference type="GeneID" id="78447390"/>
<feature type="domain" description="Saccharopine dehydrogenase-like C-terminal" evidence="3">
    <location>
        <begin position="117"/>
        <end position="349"/>
    </location>
</feature>
<dbReference type="InterPro" id="IPR036291">
    <property type="entry name" value="NAD(P)-bd_dom_sf"/>
</dbReference>
<evidence type="ECO:0000313" key="5">
    <source>
        <dbReference type="Proteomes" id="UP000000536"/>
    </source>
</evidence>
<dbReference type="SUPFAM" id="SSF51735">
    <property type="entry name" value="NAD(P)-binding Rossmann-fold domains"/>
    <property type="match status" value="1"/>
</dbReference>
<dbReference type="PANTHER" id="PTHR11133:SF22">
    <property type="entry name" value="ALPHA-AMINOADIPIC SEMIALDEHYDE SYNTHASE, MITOCHONDRIAL"/>
    <property type="match status" value="1"/>
</dbReference>
<evidence type="ECO:0000259" key="3">
    <source>
        <dbReference type="Pfam" id="PF16653"/>
    </source>
</evidence>
<proteinExistence type="predicted"/>
<dbReference type="Gene3D" id="3.40.50.720">
    <property type="entry name" value="NAD(P)-binding Rossmann-like Domain"/>
    <property type="match status" value="2"/>
</dbReference>
<evidence type="ECO:0000256" key="1">
    <source>
        <dbReference type="ARBA" id="ARBA00023002"/>
    </source>
</evidence>
<protein>
    <submittedName>
        <fullName evidence="4">Saccharopine reductase</fullName>
    </submittedName>
</protein>
<dbReference type="Pfam" id="PF16653">
    <property type="entry name" value="Sacchrp_dh_C"/>
    <property type="match status" value="1"/>
</dbReference>
<dbReference type="EMBL" id="AP006878">
    <property type="protein sequence ID" value="BAD85064.1"/>
    <property type="molecule type" value="Genomic_DNA"/>
</dbReference>
<accession>Q5JI29</accession>
<dbReference type="Pfam" id="PF03435">
    <property type="entry name" value="Sacchrp_dh_NADP"/>
    <property type="match status" value="1"/>
</dbReference>
<name>Q5JI29_THEKO</name>
<dbReference type="PATRIC" id="fig|69014.16.peg.854"/>
<sequence>MKVLVLGAGNVGRAVAWDLRDEFEVYVGDIDGEKLKAVGEFATPLKVNAANFEELVEVMKSFDLVVGTLPGRFGYGSIKAAIKAGVDMVDVSFMPENPLELKEGAEKANVTVIFDAGFAPGLSHILMGRIWNQLDTLEEGRIWVGGLPKDPKPPLYYRITWSPKDLIEEYTRPARVIRNGAVTTVDPLGEIREVNINGMEFEAFVSDGLRSLLESVRAETLEEWTLRWPGHLEKMRVLRELGFFREENLDFTLKVISPLMSFESPDFSIMLVEGEGVENGERKRMSYLLYDEEKDGFTSMSRVTGFTAAIIARIVAEGSCIYGVIPPEILGMRIDTFSRIVGEIRERGITLEEVEGNASPDNS</sequence>
<dbReference type="GO" id="GO:0016491">
    <property type="term" value="F:oxidoreductase activity"/>
    <property type="evidence" value="ECO:0007669"/>
    <property type="project" value="UniProtKB-KW"/>
</dbReference>
<evidence type="ECO:0000259" key="2">
    <source>
        <dbReference type="Pfam" id="PF03435"/>
    </source>
</evidence>
<dbReference type="InParanoid" id="Q5JI29"/>
<dbReference type="EnsemblBacteria" id="BAD85064">
    <property type="protein sequence ID" value="BAD85064"/>
    <property type="gene ID" value="TK0875"/>
</dbReference>
<dbReference type="AlphaFoldDB" id="Q5JI29"/>
<reference evidence="4 5" key="1">
    <citation type="journal article" date="2005" name="Genome Res.">
        <title>Complete genome sequence of the hyperthermophilic archaeon Thermococcus kodakaraensis KOD1 and comparison with Pyrococcus genomes.</title>
        <authorList>
            <person name="Fukui T."/>
            <person name="Atomi H."/>
            <person name="Kanai T."/>
            <person name="Matsumi R."/>
            <person name="Fujiwara S."/>
            <person name="Imanaka T."/>
        </authorList>
    </citation>
    <scope>NUCLEOTIDE SEQUENCE [LARGE SCALE GENOMIC DNA]</scope>
    <source>
        <strain evidence="5">ATCC BAA-918 / JCM 12380 / KOD1</strain>
    </source>
</reference>
<feature type="domain" description="Saccharopine dehydrogenase NADP binding" evidence="2">
    <location>
        <begin position="3"/>
        <end position="113"/>
    </location>
</feature>
<dbReference type="STRING" id="69014.TK0875"/>
<dbReference type="Gene3D" id="3.30.360.10">
    <property type="entry name" value="Dihydrodipicolinate Reductase, domain 2"/>
    <property type="match status" value="1"/>
</dbReference>
<dbReference type="InterPro" id="IPR051168">
    <property type="entry name" value="AASS"/>
</dbReference>